<dbReference type="SMART" id="SM00822">
    <property type="entry name" value="PKS_KR"/>
    <property type="match status" value="1"/>
</dbReference>
<keyword evidence="2" id="KW-0560">Oxidoreductase</keyword>
<comment type="similarity">
    <text evidence="1">Belongs to the short-chain dehydrogenases/reductases (SDR) family.</text>
</comment>
<dbReference type="AlphaFoldDB" id="A0A918XSG0"/>
<evidence type="ECO:0000313" key="5">
    <source>
        <dbReference type="Proteomes" id="UP000630353"/>
    </source>
</evidence>
<dbReference type="GO" id="GO:0016020">
    <property type="term" value="C:membrane"/>
    <property type="evidence" value="ECO:0007669"/>
    <property type="project" value="TreeGrafter"/>
</dbReference>
<evidence type="ECO:0000259" key="3">
    <source>
        <dbReference type="SMART" id="SM00822"/>
    </source>
</evidence>
<dbReference type="PANTHER" id="PTHR44196">
    <property type="entry name" value="DEHYDROGENASE/REDUCTASE SDR FAMILY MEMBER 7B"/>
    <property type="match status" value="1"/>
</dbReference>
<dbReference type="InterPro" id="IPR057326">
    <property type="entry name" value="KR_dom"/>
</dbReference>
<comment type="caution">
    <text evidence="4">The sequence shown here is derived from an EMBL/GenBank/DDBJ whole genome shotgun (WGS) entry which is preliminary data.</text>
</comment>
<dbReference type="GO" id="GO:0016491">
    <property type="term" value="F:oxidoreductase activity"/>
    <property type="evidence" value="ECO:0007669"/>
    <property type="project" value="UniProtKB-KW"/>
</dbReference>
<dbReference type="PRINTS" id="PR00081">
    <property type="entry name" value="GDHRDH"/>
</dbReference>
<evidence type="ECO:0000256" key="1">
    <source>
        <dbReference type="ARBA" id="ARBA00006484"/>
    </source>
</evidence>
<evidence type="ECO:0000313" key="4">
    <source>
        <dbReference type="EMBL" id="GHD49647.1"/>
    </source>
</evidence>
<dbReference type="Gene3D" id="3.40.50.720">
    <property type="entry name" value="NAD(P)-binding Rossmann-like Domain"/>
    <property type="match status" value="1"/>
</dbReference>
<dbReference type="Pfam" id="PF00106">
    <property type="entry name" value="adh_short"/>
    <property type="match status" value="1"/>
</dbReference>
<evidence type="ECO:0000256" key="2">
    <source>
        <dbReference type="ARBA" id="ARBA00023002"/>
    </source>
</evidence>
<keyword evidence="5" id="KW-1185">Reference proteome</keyword>
<dbReference type="PANTHER" id="PTHR44196:SF1">
    <property type="entry name" value="DEHYDROGENASE_REDUCTASE SDR FAMILY MEMBER 7B"/>
    <property type="match status" value="1"/>
</dbReference>
<feature type="domain" description="Ketoreductase" evidence="3">
    <location>
        <begin position="4"/>
        <end position="189"/>
    </location>
</feature>
<protein>
    <submittedName>
        <fullName evidence="4">Short-chain dehydrogenase</fullName>
    </submittedName>
</protein>
<proteinExistence type="inferred from homology"/>
<dbReference type="InterPro" id="IPR020904">
    <property type="entry name" value="Sc_DH/Rdtase_CS"/>
</dbReference>
<reference evidence="4" key="2">
    <citation type="submission" date="2020-09" db="EMBL/GenBank/DDBJ databases">
        <authorList>
            <person name="Sun Q."/>
            <person name="Kim S."/>
        </authorList>
    </citation>
    <scope>NUCLEOTIDE SEQUENCE</scope>
    <source>
        <strain evidence="4">KCTC 42651</strain>
    </source>
</reference>
<dbReference type="PROSITE" id="PS00061">
    <property type="entry name" value="ADH_SHORT"/>
    <property type="match status" value="1"/>
</dbReference>
<dbReference type="InterPro" id="IPR002347">
    <property type="entry name" value="SDR_fam"/>
</dbReference>
<gene>
    <name evidence="4" type="ORF">GCM10017083_22180</name>
</gene>
<dbReference type="RefSeq" id="WP_189989339.1">
    <property type="nucleotide sequence ID" value="NZ_BMZS01000004.1"/>
</dbReference>
<accession>A0A918XSG0</accession>
<name>A0A918XSG0_9PROT</name>
<dbReference type="Proteomes" id="UP000630353">
    <property type="component" value="Unassembled WGS sequence"/>
</dbReference>
<reference evidence="4" key="1">
    <citation type="journal article" date="2014" name="Int. J. Syst. Evol. Microbiol.">
        <title>Complete genome sequence of Corynebacterium casei LMG S-19264T (=DSM 44701T), isolated from a smear-ripened cheese.</title>
        <authorList>
            <consortium name="US DOE Joint Genome Institute (JGI-PGF)"/>
            <person name="Walter F."/>
            <person name="Albersmeier A."/>
            <person name="Kalinowski J."/>
            <person name="Ruckert C."/>
        </authorList>
    </citation>
    <scope>NUCLEOTIDE SEQUENCE</scope>
    <source>
        <strain evidence="4">KCTC 42651</strain>
    </source>
</reference>
<dbReference type="InterPro" id="IPR036291">
    <property type="entry name" value="NAD(P)-bd_dom_sf"/>
</dbReference>
<organism evidence="4 5">
    <name type="scientific">Thalassobaculum fulvum</name>
    <dbReference type="NCBI Taxonomy" id="1633335"/>
    <lineage>
        <taxon>Bacteria</taxon>
        <taxon>Pseudomonadati</taxon>
        <taxon>Pseudomonadota</taxon>
        <taxon>Alphaproteobacteria</taxon>
        <taxon>Rhodospirillales</taxon>
        <taxon>Thalassobaculaceae</taxon>
        <taxon>Thalassobaculum</taxon>
    </lineage>
</organism>
<dbReference type="EMBL" id="BMZS01000004">
    <property type="protein sequence ID" value="GHD49647.1"/>
    <property type="molecule type" value="Genomic_DNA"/>
</dbReference>
<sequence length="258" mass="27080">MQPKSILITGASSGIGAALALEYAAAGTVLHLGGRRADRLEAVAAQARAAGADVRVRTIDVTDAAAVRAWVLEADDADPLDLVVANAGISAGTSGKAGGEPEDQVRAVFAANVDGVMNTVLPVLPRLQRRGRGQVALMASLAGYRGFPGAPAYCASKAAVKVFGEGLRGTLHASGVRVSVICPGYVRTPMTDANDFPMPFLMDVDRAARIIRRGLERNRPRIAFPWPMALAVTLLQAIPPAWIDPIMRRLPGKATREA</sequence>
<dbReference type="SUPFAM" id="SSF51735">
    <property type="entry name" value="NAD(P)-binding Rossmann-fold domains"/>
    <property type="match status" value="1"/>
</dbReference>